<dbReference type="EMBL" id="QFLI01000002">
    <property type="protein sequence ID" value="PXY02357.1"/>
    <property type="molecule type" value="Genomic_DNA"/>
</dbReference>
<dbReference type="RefSeq" id="WP_110359990.1">
    <property type="nucleotide sequence ID" value="NZ_QFLI01000002.1"/>
</dbReference>
<keyword evidence="3" id="KW-1185">Reference proteome</keyword>
<dbReference type="OrthoDB" id="9845845at2"/>
<comment type="caution">
    <text evidence="2">The sequence shown here is derived from an EMBL/GenBank/DDBJ whole genome shotgun (WGS) entry which is preliminary data.</text>
</comment>
<sequence>MLDHEEEVRRKDYELLKEIAGDEVANRYAGKENYSMRRAALAIQRYSVVNFAKRKPIDFTMITIMALLLGFIFIWKYITF</sequence>
<gene>
    <name evidence="2" type="ORF">DF185_06835</name>
</gene>
<feature type="transmembrane region" description="Helical" evidence="1">
    <location>
        <begin position="59"/>
        <end position="78"/>
    </location>
</feature>
<keyword evidence="1" id="KW-1133">Transmembrane helix</keyword>
<keyword evidence="1" id="KW-0472">Membrane</keyword>
<dbReference type="AlphaFoldDB" id="A0A2V4A391"/>
<name>A0A2V4A391_9BACT</name>
<evidence type="ECO:0000313" key="2">
    <source>
        <dbReference type="EMBL" id="PXY02357.1"/>
    </source>
</evidence>
<protein>
    <submittedName>
        <fullName evidence="2">Uncharacterized protein</fullName>
    </submittedName>
</protein>
<reference evidence="2 3" key="1">
    <citation type="submission" date="2018-05" db="EMBL/GenBank/DDBJ databases">
        <title>Marinifilum breve JC075T sp. nov., a marine bacterium isolated from Yongle Blue Hole in the South China Sea.</title>
        <authorList>
            <person name="Fu T."/>
        </authorList>
    </citation>
    <scope>NUCLEOTIDE SEQUENCE [LARGE SCALE GENOMIC DNA]</scope>
    <source>
        <strain evidence="2 3">JC075</strain>
    </source>
</reference>
<evidence type="ECO:0000313" key="3">
    <source>
        <dbReference type="Proteomes" id="UP000248079"/>
    </source>
</evidence>
<evidence type="ECO:0000256" key="1">
    <source>
        <dbReference type="SAM" id="Phobius"/>
    </source>
</evidence>
<proteinExistence type="predicted"/>
<dbReference type="Proteomes" id="UP000248079">
    <property type="component" value="Unassembled WGS sequence"/>
</dbReference>
<keyword evidence="1" id="KW-0812">Transmembrane</keyword>
<accession>A0A2V4A391</accession>
<organism evidence="2 3">
    <name type="scientific">Marinifilum breve</name>
    <dbReference type="NCBI Taxonomy" id="2184082"/>
    <lineage>
        <taxon>Bacteria</taxon>
        <taxon>Pseudomonadati</taxon>
        <taxon>Bacteroidota</taxon>
        <taxon>Bacteroidia</taxon>
        <taxon>Marinilabiliales</taxon>
        <taxon>Marinifilaceae</taxon>
    </lineage>
</organism>